<dbReference type="EMBL" id="VJXW01000024">
    <property type="protein sequence ID" value="TRW22700.1"/>
    <property type="molecule type" value="Genomic_DNA"/>
</dbReference>
<evidence type="ECO:0000313" key="1">
    <source>
        <dbReference type="EMBL" id="TRW22700.1"/>
    </source>
</evidence>
<dbReference type="OrthoDB" id="2086807at2"/>
<organism evidence="1 2">
    <name type="scientific">Criibacterium bergeronii</name>
    <dbReference type="NCBI Taxonomy" id="1871336"/>
    <lineage>
        <taxon>Bacteria</taxon>
        <taxon>Bacillati</taxon>
        <taxon>Bacillota</taxon>
        <taxon>Clostridia</taxon>
        <taxon>Peptostreptococcales</taxon>
        <taxon>Filifactoraceae</taxon>
        <taxon>Criibacterium</taxon>
    </lineage>
</organism>
<protein>
    <recommendedName>
        <fullName evidence="3">SseB family protein</fullName>
    </recommendedName>
</protein>
<dbReference type="AlphaFoldDB" id="A0A552UX18"/>
<accession>A0A552UX18</accession>
<evidence type="ECO:0000313" key="2">
    <source>
        <dbReference type="Proteomes" id="UP000319424"/>
    </source>
</evidence>
<evidence type="ECO:0008006" key="3">
    <source>
        <dbReference type="Google" id="ProtNLM"/>
    </source>
</evidence>
<proteinExistence type="predicted"/>
<sequence>MYNDKVRNKIIEISKNQRNLQELLQMLSRVAMIYYCPYNSENSLSKVKVDKKEYVVMATSKEVLIKSKQFLNINKIAEIDAISIIRNILRMESIGAIINLGDESQLVLDTNMLKLLYREIIVMDLYMKGGAFVIQNNNDYPLVEVEGAKLFNIALTEDEGKELKEKLNQYGNIIFKSWKEIFPYFIKTQCNALVYNFSKKDKILVGEPYLGWLYDSPFQ</sequence>
<dbReference type="RefSeq" id="WP_144398850.1">
    <property type="nucleotide sequence ID" value="NZ_VJXW01000024.1"/>
</dbReference>
<name>A0A552UX18_9FIRM</name>
<gene>
    <name evidence="1" type="ORF">FL857_11010</name>
</gene>
<dbReference type="Proteomes" id="UP000319424">
    <property type="component" value="Unassembled WGS sequence"/>
</dbReference>
<reference evidence="1 2" key="1">
    <citation type="submission" date="2019-07" db="EMBL/GenBank/DDBJ databases">
        <title>Criibacterium bergeronii gen. nov., sp. nov. isolated from human clinical samples.</title>
        <authorList>
            <person name="Maheux A.F."/>
            <person name="Boudreau D.K."/>
            <person name="Berube E."/>
            <person name="Brodeur S."/>
            <person name="Bernard K.A."/>
            <person name="Abed J.Y."/>
            <person name="Ducrey E."/>
            <person name="Guay E.F."/>
            <person name="Raymond F."/>
            <person name="Corbeil J."/>
            <person name="Domingo M.-C."/>
            <person name="Roy P.H."/>
            <person name="Boissinot M."/>
            <person name="Tocheva E.I."/>
            <person name="Omar R.F."/>
        </authorList>
    </citation>
    <scope>NUCLEOTIDE SEQUENCE [LARGE SCALE GENOMIC DNA]</scope>
    <source>
        <strain evidence="1 2">CCRI-24246</strain>
    </source>
</reference>
<comment type="caution">
    <text evidence="1">The sequence shown here is derived from an EMBL/GenBank/DDBJ whole genome shotgun (WGS) entry which is preliminary data.</text>
</comment>